<proteinExistence type="predicted"/>
<dbReference type="EMBL" id="BTFZ01000012">
    <property type="protein sequence ID" value="GMM37558.1"/>
    <property type="molecule type" value="Genomic_DNA"/>
</dbReference>
<evidence type="ECO:0008006" key="3">
    <source>
        <dbReference type="Google" id="ProtNLM"/>
    </source>
</evidence>
<name>A0AAV5QTU6_9ASCO</name>
<dbReference type="SUPFAM" id="SSF103473">
    <property type="entry name" value="MFS general substrate transporter"/>
    <property type="match status" value="1"/>
</dbReference>
<gene>
    <name evidence="1" type="ORF">DASC09_048830</name>
</gene>
<protein>
    <recommendedName>
        <fullName evidence="3">Major facilitator superfamily (MFS) profile domain-containing protein</fullName>
    </recommendedName>
</protein>
<dbReference type="Gene3D" id="1.20.1250.20">
    <property type="entry name" value="MFS general substrate transporter like domains"/>
    <property type="match status" value="1"/>
</dbReference>
<reference evidence="1 2" key="1">
    <citation type="journal article" date="2023" name="Elife">
        <title>Identification of key yeast species and microbe-microbe interactions impacting larval growth of Drosophila in the wild.</title>
        <authorList>
            <person name="Mure A."/>
            <person name="Sugiura Y."/>
            <person name="Maeda R."/>
            <person name="Honda K."/>
            <person name="Sakurai N."/>
            <person name="Takahashi Y."/>
            <person name="Watada M."/>
            <person name="Katoh T."/>
            <person name="Gotoh A."/>
            <person name="Gotoh Y."/>
            <person name="Taniguchi I."/>
            <person name="Nakamura K."/>
            <person name="Hayashi T."/>
            <person name="Katayama T."/>
            <person name="Uemura T."/>
            <person name="Hattori Y."/>
        </authorList>
    </citation>
    <scope>NUCLEOTIDE SEQUENCE [LARGE SCALE GENOMIC DNA]</scope>
    <source>
        <strain evidence="1 2">SC-9</strain>
    </source>
</reference>
<keyword evidence="2" id="KW-1185">Reference proteome</keyword>
<dbReference type="RefSeq" id="XP_064854554.1">
    <property type="nucleotide sequence ID" value="XM_064998482.1"/>
</dbReference>
<organism evidence="1 2">
    <name type="scientific">Saccharomycopsis crataegensis</name>
    <dbReference type="NCBI Taxonomy" id="43959"/>
    <lineage>
        <taxon>Eukaryota</taxon>
        <taxon>Fungi</taxon>
        <taxon>Dikarya</taxon>
        <taxon>Ascomycota</taxon>
        <taxon>Saccharomycotina</taxon>
        <taxon>Saccharomycetes</taxon>
        <taxon>Saccharomycopsidaceae</taxon>
        <taxon>Saccharomycopsis</taxon>
    </lineage>
</organism>
<dbReference type="InterPro" id="IPR036259">
    <property type="entry name" value="MFS_trans_sf"/>
</dbReference>
<evidence type="ECO:0000313" key="2">
    <source>
        <dbReference type="Proteomes" id="UP001360560"/>
    </source>
</evidence>
<accession>A0AAV5QTU6</accession>
<sequence>MSSSSLKKVPGTLHDHLEDASSHYNYFETNLTDNKVSKRVRMDEIISTNPDIHEYSEILRKGAIFAIVGSFSAINFGMDESAVGGAQLQYIKKFNIIDANVQGTINAAPYLAAGTLGTVSTVLLDQVLGRRAIIFISALFGIRGSL</sequence>
<dbReference type="Proteomes" id="UP001360560">
    <property type="component" value="Unassembled WGS sequence"/>
</dbReference>
<evidence type="ECO:0000313" key="1">
    <source>
        <dbReference type="EMBL" id="GMM37558.1"/>
    </source>
</evidence>
<dbReference type="GeneID" id="90075533"/>
<comment type="caution">
    <text evidence="1">The sequence shown here is derived from an EMBL/GenBank/DDBJ whole genome shotgun (WGS) entry which is preliminary data.</text>
</comment>
<dbReference type="AlphaFoldDB" id="A0AAV5QTU6"/>